<dbReference type="EC" id="6.3.1.14" evidence="3 9"/>
<dbReference type="WBParaSite" id="EEL_0000368901-mRNA-1">
    <property type="protein sequence ID" value="EEL_0000368901-mRNA-1"/>
    <property type="gene ID" value="EEL_0000368901"/>
</dbReference>
<keyword evidence="5 9" id="KW-0436">Ligase</keyword>
<evidence type="ECO:0000313" key="11">
    <source>
        <dbReference type="Proteomes" id="UP000050640"/>
    </source>
</evidence>
<keyword evidence="6 9" id="KW-0547">Nucleotide-binding</keyword>
<dbReference type="NCBIfam" id="TIGR00290">
    <property type="entry name" value="MJ0570_dom"/>
    <property type="match status" value="1"/>
</dbReference>
<dbReference type="InterPro" id="IPR022427">
    <property type="entry name" value="MJ0570_ATP-bd"/>
</dbReference>
<evidence type="ECO:0000256" key="2">
    <source>
        <dbReference type="ARBA" id="ARBA00008496"/>
    </source>
</evidence>
<evidence type="ECO:0000256" key="8">
    <source>
        <dbReference type="ARBA" id="ARBA00048108"/>
    </source>
</evidence>
<comment type="catalytic activity">
    <reaction evidence="8 9">
        <text>diphthine-[translation elongation factor 2] + NH4(+) + ATP = diphthamide-[translation elongation factor 2] + AMP + diphosphate + H(+)</text>
        <dbReference type="Rhea" id="RHEA:19753"/>
        <dbReference type="Rhea" id="RHEA-COMP:10172"/>
        <dbReference type="Rhea" id="RHEA-COMP:10174"/>
        <dbReference type="ChEBI" id="CHEBI:15378"/>
        <dbReference type="ChEBI" id="CHEBI:16692"/>
        <dbReference type="ChEBI" id="CHEBI:28938"/>
        <dbReference type="ChEBI" id="CHEBI:30616"/>
        <dbReference type="ChEBI" id="CHEBI:33019"/>
        <dbReference type="ChEBI" id="CHEBI:82696"/>
        <dbReference type="ChEBI" id="CHEBI:456215"/>
        <dbReference type="EC" id="6.3.1.14"/>
    </reaction>
</comment>
<keyword evidence="11" id="KW-1185">Reference proteome</keyword>
<dbReference type="GO" id="GO:0005524">
    <property type="term" value="F:ATP binding"/>
    <property type="evidence" value="ECO:0007669"/>
    <property type="project" value="UniProtKB-UniRule"/>
</dbReference>
<dbReference type="Proteomes" id="UP000050640">
    <property type="component" value="Unplaced"/>
</dbReference>
<evidence type="ECO:0000256" key="3">
    <source>
        <dbReference type="ARBA" id="ARBA00012089"/>
    </source>
</evidence>
<evidence type="ECO:0000256" key="9">
    <source>
        <dbReference type="PIRNR" id="PIRNR039123"/>
    </source>
</evidence>
<reference evidence="12" key="1">
    <citation type="submission" date="2016-04" db="UniProtKB">
        <authorList>
            <consortium name="WormBaseParasite"/>
        </authorList>
    </citation>
    <scope>IDENTIFICATION</scope>
</reference>
<protein>
    <recommendedName>
        <fullName evidence="4 9">Diphthine--ammonia ligase</fullName>
        <ecNumber evidence="3 9">6.3.1.14</ecNumber>
    </recommendedName>
</protein>
<dbReference type="STRING" id="1147741.A0A0R3RPX8"/>
<dbReference type="Pfam" id="PF01902">
    <property type="entry name" value="Diphthami_syn_2"/>
    <property type="match status" value="1"/>
</dbReference>
<dbReference type="InterPro" id="IPR030662">
    <property type="entry name" value="DPH6/MJ0570"/>
</dbReference>
<accession>A0A0R3RPX8</accession>
<dbReference type="AlphaFoldDB" id="A0A0R3RPX8"/>
<dbReference type="PANTHER" id="PTHR12196:SF2">
    <property type="entry name" value="DIPHTHINE--AMMONIA LIGASE"/>
    <property type="match status" value="1"/>
</dbReference>
<dbReference type="Gene3D" id="3.90.1490.10">
    <property type="entry name" value="putative n-type atp pyrophosphatase, domain 2"/>
    <property type="match status" value="1"/>
</dbReference>
<feature type="domain" description="Diphthamide synthase" evidence="10">
    <location>
        <begin position="1"/>
        <end position="236"/>
    </location>
</feature>
<evidence type="ECO:0000256" key="7">
    <source>
        <dbReference type="ARBA" id="ARBA00022840"/>
    </source>
</evidence>
<keyword evidence="7 9" id="KW-0067">ATP-binding</keyword>
<evidence type="ECO:0000256" key="6">
    <source>
        <dbReference type="ARBA" id="ARBA00022741"/>
    </source>
</evidence>
<dbReference type="InterPro" id="IPR002761">
    <property type="entry name" value="Diphthami_syn_dom"/>
</dbReference>
<dbReference type="SUPFAM" id="SSF52402">
    <property type="entry name" value="Adenine nucleotide alpha hydrolases-like"/>
    <property type="match status" value="1"/>
</dbReference>
<dbReference type="UniPathway" id="UPA00559"/>
<evidence type="ECO:0000256" key="5">
    <source>
        <dbReference type="ARBA" id="ARBA00022598"/>
    </source>
</evidence>
<comment type="function">
    <text evidence="9">Amidase that catalyzes the last step of diphthamide biosynthesis using ammonium and ATP.</text>
</comment>
<evidence type="ECO:0000256" key="4">
    <source>
        <dbReference type="ARBA" id="ARBA00018426"/>
    </source>
</evidence>
<evidence type="ECO:0000313" key="12">
    <source>
        <dbReference type="WBParaSite" id="EEL_0000368901-mRNA-1"/>
    </source>
</evidence>
<dbReference type="FunFam" id="3.90.1490.10:FF:000001">
    <property type="entry name" value="Diphthine--ammonia ligase"/>
    <property type="match status" value="1"/>
</dbReference>
<dbReference type="GO" id="GO:0017178">
    <property type="term" value="F:diphthine-ammonia ligase activity"/>
    <property type="evidence" value="ECO:0007669"/>
    <property type="project" value="UniProtKB-UniRule"/>
</dbReference>
<dbReference type="NCBIfam" id="TIGR03679">
    <property type="entry name" value="arCOG00187"/>
    <property type="match status" value="1"/>
</dbReference>
<dbReference type="InterPro" id="IPR014729">
    <property type="entry name" value="Rossmann-like_a/b/a_fold"/>
</dbReference>
<name>A0A0R3RPX8_9BILA</name>
<organism evidence="11 12">
    <name type="scientific">Elaeophora elaphi</name>
    <dbReference type="NCBI Taxonomy" id="1147741"/>
    <lineage>
        <taxon>Eukaryota</taxon>
        <taxon>Metazoa</taxon>
        <taxon>Ecdysozoa</taxon>
        <taxon>Nematoda</taxon>
        <taxon>Chromadorea</taxon>
        <taxon>Rhabditida</taxon>
        <taxon>Spirurina</taxon>
        <taxon>Spiruromorpha</taxon>
        <taxon>Filarioidea</taxon>
        <taxon>Onchocercidae</taxon>
        <taxon>Elaeophora</taxon>
    </lineage>
</organism>
<dbReference type="GO" id="GO:0017183">
    <property type="term" value="P:protein histidyl modification to diphthamide"/>
    <property type="evidence" value="ECO:0007669"/>
    <property type="project" value="UniProtKB-UniPathway"/>
</dbReference>
<dbReference type="PIRSF" id="PIRSF039123">
    <property type="entry name" value="Diphthamide_synthase"/>
    <property type="match status" value="1"/>
</dbReference>
<proteinExistence type="inferred from homology"/>
<dbReference type="PANTHER" id="PTHR12196">
    <property type="entry name" value="DOMAIN OF UNKNOWN FUNCTION 71 DUF71 -CONTAINING PROTEIN"/>
    <property type="match status" value="1"/>
</dbReference>
<dbReference type="FunFam" id="3.40.50.620:FF:000145">
    <property type="entry name" value="ATP-binding domain containing protein"/>
    <property type="match status" value="1"/>
</dbReference>
<dbReference type="Gene3D" id="3.40.50.620">
    <property type="entry name" value="HUPs"/>
    <property type="match status" value="1"/>
</dbReference>
<evidence type="ECO:0000256" key="1">
    <source>
        <dbReference type="ARBA" id="ARBA00005156"/>
    </source>
</evidence>
<sequence length="248" mass="27574">MKVVGLTSGGKDSCYSLMLCMKDGHDVVCLANLHPASGNEEEMDSYMYQCVGHTGLQLYSEACGLPLYRREIRGKPIKTDACYEEASNDEVEDLYELLAFVKQKHPDIEAVSSGAILSNYQKNRIQNVCRRLNLESLTYLWNSDQAVLFDEIISAGIDAIIVKVAALGLSTKHLGKSLSEMKDVLLDLCSRYGIHICGEGGEYETFVVNCPFFKKRIVVDEAKIVEQSVNDFAAVAYLSLSKLHLENK</sequence>
<comment type="similarity">
    <text evidence="2 9">Belongs to the Diphthine--ammonia ligase family.</text>
</comment>
<comment type="pathway">
    <text evidence="1 9">Protein modification; peptidyl-diphthamide biosynthesis.</text>
</comment>
<evidence type="ECO:0000259" key="10">
    <source>
        <dbReference type="Pfam" id="PF01902"/>
    </source>
</evidence>
<dbReference type="CDD" id="cd01994">
    <property type="entry name" value="AANH_PF0828-like"/>
    <property type="match status" value="1"/>
</dbReference>